<protein>
    <submittedName>
        <fullName evidence="1">Uncharacterized protein</fullName>
    </submittedName>
</protein>
<gene>
    <name evidence="1" type="ORF">CAEBREN_07442</name>
</gene>
<dbReference type="Proteomes" id="UP000008068">
    <property type="component" value="Unassembled WGS sequence"/>
</dbReference>
<dbReference type="EMBL" id="GL379981">
    <property type="protein sequence ID" value="EGT40095.1"/>
    <property type="molecule type" value="Genomic_DNA"/>
</dbReference>
<name>G0NYJ1_CAEBE</name>
<proteinExistence type="predicted"/>
<accession>G0NYJ1</accession>
<evidence type="ECO:0000313" key="2">
    <source>
        <dbReference type="Proteomes" id="UP000008068"/>
    </source>
</evidence>
<reference evidence="2" key="1">
    <citation type="submission" date="2011-07" db="EMBL/GenBank/DDBJ databases">
        <authorList>
            <consortium name="Caenorhabditis brenneri Sequencing and Analysis Consortium"/>
            <person name="Wilson R.K."/>
        </authorList>
    </citation>
    <scope>NUCLEOTIDE SEQUENCE [LARGE SCALE GENOMIC DNA]</scope>
    <source>
        <strain evidence="2">PB2801</strain>
    </source>
</reference>
<evidence type="ECO:0000313" key="1">
    <source>
        <dbReference type="EMBL" id="EGT40095.1"/>
    </source>
</evidence>
<organism evidence="2">
    <name type="scientific">Caenorhabditis brenneri</name>
    <name type="common">Nematode worm</name>
    <dbReference type="NCBI Taxonomy" id="135651"/>
    <lineage>
        <taxon>Eukaryota</taxon>
        <taxon>Metazoa</taxon>
        <taxon>Ecdysozoa</taxon>
        <taxon>Nematoda</taxon>
        <taxon>Chromadorea</taxon>
        <taxon>Rhabditida</taxon>
        <taxon>Rhabditina</taxon>
        <taxon>Rhabditomorpha</taxon>
        <taxon>Rhabditoidea</taxon>
        <taxon>Rhabditidae</taxon>
        <taxon>Peloderinae</taxon>
        <taxon>Caenorhabditis</taxon>
    </lineage>
</organism>
<dbReference type="InParanoid" id="G0NYJ1"/>
<sequence>MFPFPPTYPP</sequence>
<keyword evidence="2" id="KW-1185">Reference proteome</keyword>